<keyword evidence="1" id="KW-0175">Coiled coil</keyword>
<name>A0A9Q5ZB04_NOSLI</name>
<dbReference type="GO" id="GO:0005524">
    <property type="term" value="F:ATP binding"/>
    <property type="evidence" value="ECO:0007669"/>
    <property type="project" value="InterPro"/>
</dbReference>
<dbReference type="Gene3D" id="3.40.50.300">
    <property type="entry name" value="P-loop containing nucleotide triphosphate hydrolases"/>
    <property type="match status" value="2"/>
</dbReference>
<feature type="coiled-coil region" evidence="1">
    <location>
        <begin position="1503"/>
        <end position="1545"/>
    </location>
</feature>
<dbReference type="Pfam" id="PF00069">
    <property type="entry name" value="Pkinase"/>
    <property type="match status" value="1"/>
</dbReference>
<dbReference type="InterPro" id="IPR000719">
    <property type="entry name" value="Prot_kinase_dom"/>
</dbReference>
<dbReference type="PANTHER" id="PTHR43642:SF1">
    <property type="entry name" value="HYBRID SIGNAL TRANSDUCTION HISTIDINE KINASE G"/>
    <property type="match status" value="1"/>
</dbReference>
<dbReference type="InterPro" id="IPR003018">
    <property type="entry name" value="GAF"/>
</dbReference>
<dbReference type="SUPFAM" id="SSF56112">
    <property type="entry name" value="Protein kinase-like (PK-like)"/>
    <property type="match status" value="1"/>
</dbReference>
<gene>
    <name evidence="3" type="ORF">VF08_17815</name>
</gene>
<evidence type="ECO:0000259" key="2">
    <source>
        <dbReference type="PROSITE" id="PS50011"/>
    </source>
</evidence>
<dbReference type="GO" id="GO:0004672">
    <property type="term" value="F:protein kinase activity"/>
    <property type="evidence" value="ECO:0007669"/>
    <property type="project" value="InterPro"/>
</dbReference>
<accession>A0A9Q5ZB04</accession>
<dbReference type="SUPFAM" id="SSF55781">
    <property type="entry name" value="GAF domain-like"/>
    <property type="match status" value="1"/>
</dbReference>
<evidence type="ECO:0000256" key="1">
    <source>
        <dbReference type="SAM" id="Coils"/>
    </source>
</evidence>
<dbReference type="PANTHER" id="PTHR43642">
    <property type="entry name" value="HYBRID SIGNAL TRANSDUCTION HISTIDINE KINASE G"/>
    <property type="match status" value="1"/>
</dbReference>
<dbReference type="SMART" id="SM00065">
    <property type="entry name" value="GAF"/>
    <property type="match status" value="1"/>
</dbReference>
<dbReference type="InterPro" id="IPR053159">
    <property type="entry name" value="Hybrid_Histidine_Kinase"/>
</dbReference>
<comment type="caution">
    <text evidence="3">The sequence shown here is derived from an EMBL/GenBank/DDBJ whole genome shotgun (WGS) entry which is preliminary data.</text>
</comment>
<dbReference type="CDD" id="cd14014">
    <property type="entry name" value="STKc_PknB_like"/>
    <property type="match status" value="1"/>
</dbReference>
<reference evidence="3 4" key="1">
    <citation type="submission" date="2015-02" db="EMBL/GenBank/DDBJ databases">
        <title>Nostoc linckia genome annotation.</title>
        <authorList>
            <person name="Zhou Z."/>
        </authorList>
    </citation>
    <scope>NUCLEOTIDE SEQUENCE [LARGE SCALE GENOMIC DNA]</scope>
    <source>
        <strain evidence="4">z8</strain>
    </source>
</reference>
<dbReference type="SUPFAM" id="SSF52540">
    <property type="entry name" value="P-loop containing nucleoside triphosphate hydrolases"/>
    <property type="match status" value="2"/>
</dbReference>
<dbReference type="Pfam" id="PF01590">
    <property type="entry name" value="GAF"/>
    <property type="match status" value="1"/>
</dbReference>
<dbReference type="EMBL" id="LAHD01000049">
    <property type="protein sequence ID" value="PHK02687.1"/>
    <property type="molecule type" value="Genomic_DNA"/>
</dbReference>
<evidence type="ECO:0000313" key="4">
    <source>
        <dbReference type="Proteomes" id="UP000222310"/>
    </source>
</evidence>
<dbReference type="PROSITE" id="PS50011">
    <property type="entry name" value="PROTEIN_KINASE_DOM"/>
    <property type="match status" value="1"/>
</dbReference>
<feature type="domain" description="Protein kinase" evidence="2">
    <location>
        <begin position="7"/>
        <end position="270"/>
    </location>
</feature>
<evidence type="ECO:0000313" key="3">
    <source>
        <dbReference type="EMBL" id="PHK02687.1"/>
    </source>
</evidence>
<proteinExistence type="predicted"/>
<dbReference type="InterPro" id="IPR041664">
    <property type="entry name" value="AAA_16"/>
</dbReference>
<dbReference type="Pfam" id="PF13191">
    <property type="entry name" value="AAA_16"/>
    <property type="match status" value="1"/>
</dbReference>
<dbReference type="Gene3D" id="3.30.450.40">
    <property type="match status" value="1"/>
</dbReference>
<dbReference type="GeneID" id="57092732"/>
<dbReference type="InterPro" id="IPR029016">
    <property type="entry name" value="GAF-like_dom_sf"/>
</dbReference>
<sequence length="1923" mass="222177">MNTIKNYQIIQQIYESDNSLVYRAILKADNQPIILKILKENYPNPSELHRYKQEYEITRSINADGIIKAYGLERYQNSLVMFLEDFGGSSLKILISERQFFLEEFLTIALKITDSLAVIHNANIIHKDINPSNIVYNPETGQVKIIDFGISTRLPRENQTIHNPNQLEGTLAYIAPEQTGRMNRGIDYRSDFYSLGITFYQLLTNQLPFETTDAMELVHYHIAQQPDAPHQLIPSIPLIVSKIVMKLLAKTQEERYQSTRGLKFDLQNCLYQLQNSGQIKQFSLARQDISDKFQIPEKLYGRNQEVTQLLNTFDRVSKGTTEMMLVSGYSGIGKSALVNEIQKPILRQHGNFINGKFDQLKRNIPYAAISQAFQSLIRQILTEPESALQTWKQQILTALGTNGQVIIDIIPEVEQIIGKQPSIEHLEATKAQNRFNLLFQKFISVFSKKEHPLVIFLDDLQWADLSSLKLLEVLMSAPENLTLLIIGAYRNNEVSVTHPLIQTIEQIKKAGTLVDEIELKPLEIKDINQLIANTIKCSESKSKPLAKLLTAKTQGNPFFLTQLLHSLYQEKLLIFDKSLGCWQWDLEQIQKIQITDNIIDLMINKITKLDSQTQKVIRLAACIGNQFNLDFLSIVNKKSQALTSQELQPAVQEGLIVPLNNSYKMPLLWSPDEIPSDSSEIADAFIPKYPELIPYKFLHDRVQQAAYSLIPEVEKKKLHLRIGYLLLKNFTEHQINENIFKIVNQLNEGIELITKQLQRNKIAKFNLEAGKRAKASTAYEASLRYLEIGLKLLDKNTWKSHYILSLEIYTETIEALYLNVKYEEAEELSVIVLQQAKTILDKVKVYQTKILLHNAKLQEQIAINIAVKALAELGINIAQHPYEIVNKIIQEQEFLQSYLKETSVQALLYLPQMTDPYKLAAMSILQQIMTSTIVTNFLLYLEAVLIQVNLCIQYGNSPHAPCPYSLYGTFICKGMKGLNIDRNIQLGYEFGLLSINLVEKYNLVKLKALVIHDYYGFIWHWNYWIRDTTAQENLLDAFQTGIDVGDYEYAFFASLSYCLIRFFGGYPLEEIENNFTNFIQLMEKVMQEYSAFYAKKCRQMIINLMDNSLKLDRRFKDDNDSINFNTWLLFINYFTKLMNFYIFKDFKQASQNGIQAGEYVENISSYITLPHYIFYSSLALLANYKNYSKKEQTLVIRQIKINQNDMKKWAKHCPDNFQHKYALIEAEKARISKQNWQAEKFYEQAIQGAKQYQFIHEEAIAYERAGEFYLEIGRDKIGYFYLKNAHYCYLQWGAIAKVKNLEVEYPQLLVNVKNKTDNQDISSTISKSNNDSKKLDLITVVKASQTIAGEITLDKLLKKLMKICIENAGAQRCFLILEKDKHWVIEAEGGMDDDNVTVLQSITLDFIDTVSNLPLLPTTVVNYVLHSQENVVLDDAQHEGQFITDPYVTVVQPKSILCIPLLNQGKLIGILYLENNLITHAFTPERIEILKILSAQAAISIENSRLYKQLENYNRNLEEKVEERNRELLKTLEELKVTQEKLKFENDLLKSSEKLSNYDYQIGGSLPMDAPTYVVRSADRDFYQALRHNEFCYILNARQMGKSSLMVRMMHHLQQEGFSCTAIDLTRIGSDDITTAQWYLGLAVELWQNFDLLDKVNLPIWWNEYKDLSPTQKLSQFIENILLKQVQSEKIYIFIDEIDSVLGLNFSVNDFFALVRFCYNQRSLNVEYRRLTFAFFGVATPSDLISDHKRTPFNIGQSIQLQGFKEDEVYPLGEGLKEKVNDAIAIRKIIREVLHWTNGQPFLTQKLCKLIRNSSSMILANTEAEWIENLVVTNVIDNWESQDEPEHLRTIRDRIFNSDLQVNKLLKLYQQILQQGEIPSVDSPEEKELLLSGLIIKHQGSLKVQNRIYQLIFNQNWIERYIS</sequence>
<organism evidence="3 4">
    <name type="scientific">Nostoc linckia z8</name>
    <dbReference type="NCBI Taxonomy" id="1628746"/>
    <lineage>
        <taxon>Bacteria</taxon>
        <taxon>Bacillati</taxon>
        <taxon>Cyanobacteriota</taxon>
        <taxon>Cyanophyceae</taxon>
        <taxon>Nostocales</taxon>
        <taxon>Nostocaceae</taxon>
        <taxon>Nostoc</taxon>
    </lineage>
</organism>
<dbReference type="InterPro" id="IPR011009">
    <property type="entry name" value="Kinase-like_dom_sf"/>
</dbReference>
<dbReference type="InterPro" id="IPR027417">
    <property type="entry name" value="P-loop_NTPase"/>
</dbReference>
<dbReference type="RefSeq" id="WP_099069413.1">
    <property type="nucleotide sequence ID" value="NZ_LAHD01000049.1"/>
</dbReference>
<dbReference type="Gene3D" id="3.30.200.20">
    <property type="entry name" value="Phosphorylase Kinase, domain 1"/>
    <property type="match status" value="1"/>
</dbReference>
<protein>
    <submittedName>
        <fullName evidence="3">Guanylate cyclase</fullName>
    </submittedName>
</protein>
<dbReference type="Proteomes" id="UP000222310">
    <property type="component" value="Unassembled WGS sequence"/>
</dbReference>
<dbReference type="Pfam" id="PF14516">
    <property type="entry name" value="AAA_35"/>
    <property type="match status" value="1"/>
</dbReference>
<dbReference type="Gene3D" id="1.10.510.10">
    <property type="entry name" value="Transferase(Phosphotransferase) domain 1"/>
    <property type="match status" value="1"/>
</dbReference>